<reference evidence="1" key="1">
    <citation type="submission" date="2025-08" db="UniProtKB">
        <authorList>
            <consortium name="Ensembl"/>
        </authorList>
    </citation>
    <scope>IDENTIFICATION</scope>
</reference>
<reference evidence="1" key="2">
    <citation type="submission" date="2025-09" db="UniProtKB">
        <authorList>
            <consortium name="Ensembl"/>
        </authorList>
    </citation>
    <scope>IDENTIFICATION</scope>
</reference>
<protein>
    <submittedName>
        <fullName evidence="1">Uncharacterized protein</fullName>
    </submittedName>
</protein>
<dbReference type="AlphaFoldDB" id="A0A3Q2R1S1"/>
<dbReference type="PANTHER" id="PTHR16915">
    <property type="entry name" value="IMMEDIATE EARLY RESPONSE 3"/>
    <property type="match status" value="1"/>
</dbReference>
<keyword evidence="2" id="KW-1185">Reference proteome</keyword>
<sequence>MYARSNSMTLTVAEERFAFPTPVMARSTQPEVFTFERIPTPTTAVRSYVPIRPKRRCTRVMYPAKVRMHLPAPERSQAKRWLVILCLVVLWQIYTEEPCAEAPPSADCSISEYQGFTPLGLNNLPVSLSLDLEKLYCHFICRECIQNDISWHTAYDNVMRLHFK</sequence>
<dbReference type="GeneTree" id="ENSGT00940000169174"/>
<evidence type="ECO:0000313" key="1">
    <source>
        <dbReference type="Ensembl" id="ENSFHEP00000034395.1"/>
    </source>
</evidence>
<proteinExistence type="predicted"/>
<dbReference type="Proteomes" id="UP000265000">
    <property type="component" value="Unplaced"/>
</dbReference>
<dbReference type="PRINTS" id="PR02100">
    <property type="entry name" value="GENEIEX1"/>
</dbReference>
<accession>A0A3Q2R1S1</accession>
<organism evidence="1 2">
    <name type="scientific">Fundulus heteroclitus</name>
    <name type="common">Killifish</name>
    <name type="synonym">Mummichog</name>
    <dbReference type="NCBI Taxonomy" id="8078"/>
    <lineage>
        <taxon>Eukaryota</taxon>
        <taxon>Metazoa</taxon>
        <taxon>Chordata</taxon>
        <taxon>Craniata</taxon>
        <taxon>Vertebrata</taxon>
        <taxon>Euteleostomi</taxon>
        <taxon>Actinopterygii</taxon>
        <taxon>Neopterygii</taxon>
        <taxon>Teleostei</taxon>
        <taxon>Neoteleostei</taxon>
        <taxon>Acanthomorphata</taxon>
        <taxon>Ovalentaria</taxon>
        <taxon>Atherinomorphae</taxon>
        <taxon>Cyprinodontiformes</taxon>
        <taxon>Fundulidae</taxon>
        <taxon>Fundulus</taxon>
    </lineage>
</organism>
<dbReference type="GO" id="GO:0043066">
    <property type="term" value="P:negative regulation of apoptotic process"/>
    <property type="evidence" value="ECO:0007669"/>
    <property type="project" value="InterPro"/>
</dbReference>
<evidence type="ECO:0000313" key="2">
    <source>
        <dbReference type="Proteomes" id="UP000265000"/>
    </source>
</evidence>
<name>A0A3Q2R1S1_FUNHE</name>
<dbReference type="PANTHER" id="PTHR16915:SF0">
    <property type="entry name" value="RADIATION-INDUCIBLE IMMEDIATE-EARLY GENE IEX-1"/>
    <property type="match status" value="1"/>
</dbReference>
<dbReference type="Ensembl" id="ENSFHET00000035082.1">
    <property type="protein sequence ID" value="ENSFHEP00000034395.1"/>
    <property type="gene ID" value="ENSFHEG00000022090.1"/>
</dbReference>
<dbReference type="InterPro" id="IPR024829">
    <property type="entry name" value="IEX-1"/>
</dbReference>